<proteinExistence type="predicted"/>
<dbReference type="NCBIfam" id="TIGR02595">
    <property type="entry name" value="PEP_CTERM"/>
    <property type="match status" value="1"/>
</dbReference>
<evidence type="ECO:0000313" key="4">
    <source>
        <dbReference type="EMBL" id="MBO1073873.1"/>
    </source>
</evidence>
<keyword evidence="5" id="KW-1185">Reference proteome</keyword>
<sequence>MSVGLKKALVAAVAAGTLSLGTIGMAEAAAVQTSRATWEAAAGAFTETTNFNGDDFTTTSSLSLLGNTALGFSAPVQKRTVGTSWSSWSGGYTGTVFAYFGDTLSVNLGADLTGFGLEIEPNAFGIYVVDVLLDDGTKISQSIDGMGGAKFFGWLGDDVLGFTIHAAAGANGFAFGRFVEGSAKPEPVPEPASLMLFSIALLGLGVIYAKRRR</sequence>
<keyword evidence="1" id="KW-0472">Membrane</keyword>
<dbReference type="RefSeq" id="WP_207445460.1">
    <property type="nucleotide sequence ID" value="NZ_CP061091.1"/>
</dbReference>
<evidence type="ECO:0000313" key="5">
    <source>
        <dbReference type="Proteomes" id="UP001518990"/>
    </source>
</evidence>
<organism evidence="4 5">
    <name type="scientific">Roseomonas marmotae</name>
    <dbReference type="NCBI Taxonomy" id="2768161"/>
    <lineage>
        <taxon>Bacteria</taxon>
        <taxon>Pseudomonadati</taxon>
        <taxon>Pseudomonadota</taxon>
        <taxon>Alphaproteobacteria</taxon>
        <taxon>Acetobacterales</taxon>
        <taxon>Roseomonadaceae</taxon>
        <taxon>Roseomonas</taxon>
    </lineage>
</organism>
<gene>
    <name evidence="4" type="ORF">IAI60_04570</name>
</gene>
<keyword evidence="1" id="KW-1133">Transmembrane helix</keyword>
<name>A0ABS3K8T0_9PROT</name>
<feature type="transmembrane region" description="Helical" evidence="1">
    <location>
        <begin position="192"/>
        <end position="209"/>
    </location>
</feature>
<feature type="chain" id="PRO_5046195584" evidence="2">
    <location>
        <begin position="29"/>
        <end position="213"/>
    </location>
</feature>
<dbReference type="Proteomes" id="UP001518990">
    <property type="component" value="Unassembled WGS sequence"/>
</dbReference>
<evidence type="ECO:0000259" key="3">
    <source>
        <dbReference type="Pfam" id="PF07589"/>
    </source>
</evidence>
<accession>A0ABS3K8T0</accession>
<evidence type="ECO:0000256" key="2">
    <source>
        <dbReference type="SAM" id="SignalP"/>
    </source>
</evidence>
<reference evidence="4 5" key="1">
    <citation type="submission" date="2020-09" db="EMBL/GenBank/DDBJ databases">
        <title>Roseomonas.</title>
        <authorList>
            <person name="Zhu W."/>
        </authorList>
    </citation>
    <scope>NUCLEOTIDE SEQUENCE [LARGE SCALE GENOMIC DNA]</scope>
    <source>
        <strain evidence="4 5">1311</strain>
    </source>
</reference>
<dbReference type="InterPro" id="IPR013424">
    <property type="entry name" value="Ice-binding_C"/>
</dbReference>
<keyword evidence="2" id="KW-0732">Signal</keyword>
<evidence type="ECO:0000256" key="1">
    <source>
        <dbReference type="SAM" id="Phobius"/>
    </source>
</evidence>
<dbReference type="EMBL" id="JACTNF010000003">
    <property type="protein sequence ID" value="MBO1073873.1"/>
    <property type="molecule type" value="Genomic_DNA"/>
</dbReference>
<feature type="signal peptide" evidence="2">
    <location>
        <begin position="1"/>
        <end position="28"/>
    </location>
</feature>
<feature type="domain" description="Ice-binding protein C-terminal" evidence="3">
    <location>
        <begin position="187"/>
        <end position="211"/>
    </location>
</feature>
<protein>
    <submittedName>
        <fullName evidence="4">PEP-CTERM sorting domain-containing protein</fullName>
    </submittedName>
</protein>
<dbReference type="Pfam" id="PF07589">
    <property type="entry name" value="PEP-CTERM"/>
    <property type="match status" value="1"/>
</dbReference>
<comment type="caution">
    <text evidence="4">The sequence shown here is derived from an EMBL/GenBank/DDBJ whole genome shotgun (WGS) entry which is preliminary data.</text>
</comment>
<keyword evidence="1" id="KW-0812">Transmembrane</keyword>